<evidence type="ECO:0000313" key="3">
    <source>
        <dbReference type="Proteomes" id="UP000035444"/>
    </source>
</evidence>
<dbReference type="AlphaFoldDB" id="A0A0H2MI50"/>
<dbReference type="EMBL" id="LAQL01000003">
    <property type="protein sequence ID" value="KLN61881.1"/>
    <property type="molecule type" value="Genomic_DNA"/>
</dbReference>
<evidence type="ECO:0000256" key="1">
    <source>
        <dbReference type="SAM" id="MobiDB-lite"/>
    </source>
</evidence>
<feature type="region of interest" description="Disordered" evidence="1">
    <location>
        <begin position="1"/>
        <end position="31"/>
    </location>
</feature>
<feature type="compositionally biased region" description="Polar residues" evidence="1">
    <location>
        <begin position="1"/>
        <end position="21"/>
    </location>
</feature>
<name>A0A0H2MI50_9PROT</name>
<dbReference type="Proteomes" id="UP000035444">
    <property type="component" value="Unassembled WGS sequence"/>
</dbReference>
<organism evidence="2 3">
    <name type="scientific">Kiloniella spongiae</name>
    <dbReference type="NCBI Taxonomy" id="1489064"/>
    <lineage>
        <taxon>Bacteria</taxon>
        <taxon>Pseudomonadati</taxon>
        <taxon>Pseudomonadota</taxon>
        <taxon>Alphaproteobacteria</taxon>
        <taxon>Rhodospirillales</taxon>
        <taxon>Kiloniellaceae</taxon>
        <taxon>Kiloniella</taxon>
    </lineage>
</organism>
<proteinExistence type="predicted"/>
<gene>
    <name evidence="2" type="ORF">WH96_06290</name>
</gene>
<protein>
    <submittedName>
        <fullName evidence="2">Uncharacterized protein</fullName>
    </submittedName>
</protein>
<sequence length="210" mass="23846">MVLVGCQTTSNANQDKAATQTKSDDNYSHHHPLHMAKSITNIFELKHALTSGEFKHYDQKTLDTLALDRKLVDIPGKAVIYRYNYQDITDPAERQKVAKLFDDLKSKPGAPHSHIVFFEKLKDRILNMTPEESSKTATCMADYTWKDFPDNQKETFNKLALGIDTTSEEILDLAYTLVATKPSGKIPKSVKCTLVPMGLYSELKTRFRLY</sequence>
<accession>A0A0H2MI50</accession>
<keyword evidence="3" id="KW-1185">Reference proteome</keyword>
<evidence type="ECO:0000313" key="2">
    <source>
        <dbReference type="EMBL" id="KLN61881.1"/>
    </source>
</evidence>
<comment type="caution">
    <text evidence="2">The sequence shown here is derived from an EMBL/GenBank/DDBJ whole genome shotgun (WGS) entry which is preliminary data.</text>
</comment>
<reference evidence="2 3" key="1">
    <citation type="submission" date="2015-03" db="EMBL/GenBank/DDBJ databases">
        <title>Genome Sequence of Kiloniella spongiae MEBiC09566, isolated from a marine sponge.</title>
        <authorList>
            <person name="Shao Z."/>
            <person name="Wang L."/>
            <person name="Li X."/>
        </authorList>
    </citation>
    <scope>NUCLEOTIDE SEQUENCE [LARGE SCALE GENOMIC DNA]</scope>
    <source>
        <strain evidence="2 3">MEBiC09566</strain>
    </source>
</reference>